<accession>A0A1G8E2E7</accession>
<proteinExistence type="predicted"/>
<dbReference type="EMBL" id="LT629695">
    <property type="protein sequence ID" value="SDH63829.1"/>
    <property type="molecule type" value="Genomic_DNA"/>
</dbReference>
<dbReference type="AlphaFoldDB" id="A0A1G8E2E7"/>
<dbReference type="STRING" id="399736.SAMN04489720_1855"/>
<dbReference type="InterPro" id="IPR057204">
    <property type="entry name" value="DUF7882"/>
</dbReference>
<reference evidence="3" key="1">
    <citation type="submission" date="2016-10" db="EMBL/GenBank/DDBJ databases">
        <authorList>
            <person name="Varghese N."/>
            <person name="Submissions S."/>
        </authorList>
    </citation>
    <scope>NUCLEOTIDE SEQUENCE [LARGE SCALE GENOMIC DNA]</scope>
    <source>
        <strain evidence="3">DSM 22002</strain>
    </source>
</reference>
<protein>
    <recommendedName>
        <fullName evidence="1">DUF7882 domain-containing protein</fullName>
    </recommendedName>
</protein>
<evidence type="ECO:0000259" key="1">
    <source>
        <dbReference type="Pfam" id="PF25355"/>
    </source>
</evidence>
<dbReference type="RefSeq" id="WP_092504409.1">
    <property type="nucleotide sequence ID" value="NZ_LT629695.1"/>
</dbReference>
<organism evidence="2 3">
    <name type="scientific">Agrococcus jejuensis</name>
    <dbReference type="NCBI Taxonomy" id="399736"/>
    <lineage>
        <taxon>Bacteria</taxon>
        <taxon>Bacillati</taxon>
        <taxon>Actinomycetota</taxon>
        <taxon>Actinomycetes</taxon>
        <taxon>Micrococcales</taxon>
        <taxon>Microbacteriaceae</taxon>
        <taxon>Agrococcus</taxon>
    </lineage>
</organism>
<evidence type="ECO:0000313" key="3">
    <source>
        <dbReference type="Proteomes" id="UP000198822"/>
    </source>
</evidence>
<sequence>MGDLYYGAARTRVHMDDRTLAHVSAVITAKLRRSEPFLLSWLDDDAIGDGRSSVWIHQACDLHYKYETAEHVDLDRGLLERMSRASSAPQGLLVDEATLLEPAEDAAEA</sequence>
<feature type="domain" description="DUF7882" evidence="1">
    <location>
        <begin position="1"/>
        <end position="94"/>
    </location>
</feature>
<name>A0A1G8E2E7_9MICO</name>
<keyword evidence="3" id="KW-1185">Reference proteome</keyword>
<gene>
    <name evidence="2" type="ORF">SAMN04489720_1855</name>
</gene>
<evidence type="ECO:0000313" key="2">
    <source>
        <dbReference type="EMBL" id="SDH63829.1"/>
    </source>
</evidence>
<dbReference type="Pfam" id="PF25355">
    <property type="entry name" value="DUF7882"/>
    <property type="match status" value="1"/>
</dbReference>
<dbReference type="OrthoDB" id="5123855at2"/>
<dbReference type="Proteomes" id="UP000198822">
    <property type="component" value="Chromosome I"/>
</dbReference>